<feature type="compositionally biased region" description="Basic and acidic residues" evidence="1">
    <location>
        <begin position="234"/>
        <end position="247"/>
    </location>
</feature>
<evidence type="ECO:0008006" key="5">
    <source>
        <dbReference type="Google" id="ProtNLM"/>
    </source>
</evidence>
<feature type="transmembrane region" description="Helical" evidence="2">
    <location>
        <begin position="39"/>
        <end position="58"/>
    </location>
</feature>
<feature type="region of interest" description="Disordered" evidence="1">
    <location>
        <begin position="234"/>
        <end position="258"/>
    </location>
</feature>
<evidence type="ECO:0000256" key="2">
    <source>
        <dbReference type="SAM" id="Phobius"/>
    </source>
</evidence>
<organism evidence="3 4">
    <name type="scientific">Actinocorallia longicatena</name>
    <dbReference type="NCBI Taxonomy" id="111803"/>
    <lineage>
        <taxon>Bacteria</taxon>
        <taxon>Bacillati</taxon>
        <taxon>Actinomycetota</taxon>
        <taxon>Actinomycetes</taxon>
        <taxon>Streptosporangiales</taxon>
        <taxon>Thermomonosporaceae</taxon>
        <taxon>Actinocorallia</taxon>
    </lineage>
</organism>
<feature type="compositionally biased region" description="Basic and acidic residues" evidence="1">
    <location>
        <begin position="74"/>
        <end position="83"/>
    </location>
</feature>
<dbReference type="EMBL" id="BAAAUV010000012">
    <property type="protein sequence ID" value="GAA3221308.1"/>
    <property type="molecule type" value="Genomic_DNA"/>
</dbReference>
<feature type="region of interest" description="Disordered" evidence="1">
    <location>
        <begin position="59"/>
        <end position="84"/>
    </location>
</feature>
<keyword evidence="4" id="KW-1185">Reference proteome</keyword>
<evidence type="ECO:0000313" key="4">
    <source>
        <dbReference type="Proteomes" id="UP001501237"/>
    </source>
</evidence>
<reference evidence="4" key="1">
    <citation type="journal article" date="2019" name="Int. J. Syst. Evol. Microbiol.">
        <title>The Global Catalogue of Microorganisms (GCM) 10K type strain sequencing project: providing services to taxonomists for standard genome sequencing and annotation.</title>
        <authorList>
            <consortium name="The Broad Institute Genomics Platform"/>
            <consortium name="The Broad Institute Genome Sequencing Center for Infectious Disease"/>
            <person name="Wu L."/>
            <person name="Ma J."/>
        </authorList>
    </citation>
    <scope>NUCLEOTIDE SEQUENCE [LARGE SCALE GENOMIC DNA]</scope>
    <source>
        <strain evidence="4">JCM 9377</strain>
    </source>
</reference>
<accession>A0ABP6QD40</accession>
<evidence type="ECO:0000256" key="1">
    <source>
        <dbReference type="SAM" id="MobiDB-lite"/>
    </source>
</evidence>
<keyword evidence="2" id="KW-1133">Transmembrane helix</keyword>
<sequence length="258" mass="26692">MAVLRFADGGSEGGLLCWGRRAEVVGPGQEMQMRRKTGVAAAGLALTMVVGVSVAAVAEGDEGGKKPGPGSSAPKDKQDKGKGDGWVAELAKRYGVSEAALERALRDVKVALSDKRRSPADPAIVAKLAGALGISPAEASKLIKEVFVRSGPHGGKGPGKPGGKKEQGPRIGPEVVAKALAEELGIAYDKAVALVADLDGLSRDHGNSPSDPRFAAIAKKLGLTAQRLEDALRKVKTRLSESEKPDPPKPVSPEPYKS</sequence>
<proteinExistence type="predicted"/>
<keyword evidence="2" id="KW-0472">Membrane</keyword>
<feature type="compositionally biased region" description="Gly residues" evidence="1">
    <location>
        <begin position="152"/>
        <end position="161"/>
    </location>
</feature>
<gene>
    <name evidence="3" type="ORF">GCM10010468_46370</name>
</gene>
<keyword evidence="2" id="KW-0812">Transmembrane</keyword>
<name>A0ABP6QD40_9ACTN</name>
<comment type="caution">
    <text evidence="3">The sequence shown here is derived from an EMBL/GenBank/DDBJ whole genome shotgun (WGS) entry which is preliminary data.</text>
</comment>
<feature type="compositionally biased region" description="Pro residues" evidence="1">
    <location>
        <begin position="248"/>
        <end position="258"/>
    </location>
</feature>
<evidence type="ECO:0000313" key="3">
    <source>
        <dbReference type="EMBL" id="GAA3221308.1"/>
    </source>
</evidence>
<protein>
    <recommendedName>
        <fullName evidence="5">HTH cro/C1-type domain-containing protein</fullName>
    </recommendedName>
</protein>
<dbReference type="Proteomes" id="UP001501237">
    <property type="component" value="Unassembled WGS sequence"/>
</dbReference>
<feature type="region of interest" description="Disordered" evidence="1">
    <location>
        <begin position="149"/>
        <end position="170"/>
    </location>
</feature>